<feature type="compositionally biased region" description="Polar residues" evidence="1">
    <location>
        <begin position="606"/>
        <end position="625"/>
    </location>
</feature>
<feature type="region of interest" description="Disordered" evidence="1">
    <location>
        <begin position="606"/>
        <end position="631"/>
    </location>
</feature>
<dbReference type="AlphaFoldDB" id="A0A8J8P2M3"/>
<dbReference type="Proteomes" id="UP000785679">
    <property type="component" value="Unassembled WGS sequence"/>
</dbReference>
<feature type="region of interest" description="Disordered" evidence="1">
    <location>
        <begin position="654"/>
        <end position="675"/>
    </location>
</feature>
<feature type="compositionally biased region" description="Polar residues" evidence="1">
    <location>
        <begin position="664"/>
        <end position="673"/>
    </location>
</feature>
<dbReference type="EMBL" id="RRYP01001419">
    <property type="protein sequence ID" value="TNV85977.1"/>
    <property type="molecule type" value="Genomic_DNA"/>
</dbReference>
<proteinExistence type="predicted"/>
<accession>A0A8J8P2M3</accession>
<comment type="caution">
    <text evidence="2">The sequence shown here is derived from an EMBL/GenBank/DDBJ whole genome shotgun (WGS) entry which is preliminary data.</text>
</comment>
<keyword evidence="3" id="KW-1185">Reference proteome</keyword>
<reference evidence="2" key="1">
    <citation type="submission" date="2019-06" db="EMBL/GenBank/DDBJ databases">
        <authorList>
            <person name="Zheng W."/>
        </authorList>
    </citation>
    <scope>NUCLEOTIDE SEQUENCE</scope>
    <source>
        <strain evidence="2">QDHG01</strain>
    </source>
</reference>
<protein>
    <submittedName>
        <fullName evidence="2">Uncharacterized protein</fullName>
    </submittedName>
</protein>
<gene>
    <name evidence="2" type="ORF">FGO68_gene10062</name>
</gene>
<feature type="compositionally biased region" description="Polar residues" evidence="1">
    <location>
        <begin position="1179"/>
        <end position="1190"/>
    </location>
</feature>
<name>A0A8J8P2M3_HALGN</name>
<feature type="region of interest" description="Disordered" evidence="1">
    <location>
        <begin position="196"/>
        <end position="230"/>
    </location>
</feature>
<evidence type="ECO:0000313" key="3">
    <source>
        <dbReference type="Proteomes" id="UP000785679"/>
    </source>
</evidence>
<feature type="region of interest" description="Disordered" evidence="1">
    <location>
        <begin position="562"/>
        <end position="582"/>
    </location>
</feature>
<feature type="compositionally biased region" description="Polar residues" evidence="1">
    <location>
        <begin position="214"/>
        <end position="230"/>
    </location>
</feature>
<feature type="region of interest" description="Disordered" evidence="1">
    <location>
        <begin position="1171"/>
        <end position="1192"/>
    </location>
</feature>
<feature type="region of interest" description="Disordered" evidence="1">
    <location>
        <begin position="159"/>
        <end position="180"/>
    </location>
</feature>
<organism evidence="2 3">
    <name type="scientific">Halteria grandinella</name>
    <dbReference type="NCBI Taxonomy" id="5974"/>
    <lineage>
        <taxon>Eukaryota</taxon>
        <taxon>Sar</taxon>
        <taxon>Alveolata</taxon>
        <taxon>Ciliophora</taxon>
        <taxon>Intramacronucleata</taxon>
        <taxon>Spirotrichea</taxon>
        <taxon>Stichotrichia</taxon>
        <taxon>Sporadotrichida</taxon>
        <taxon>Halteriidae</taxon>
        <taxon>Halteria</taxon>
    </lineage>
</organism>
<feature type="compositionally biased region" description="Basic and acidic residues" evidence="1">
    <location>
        <begin position="562"/>
        <end position="578"/>
    </location>
</feature>
<feature type="compositionally biased region" description="Basic and acidic residues" evidence="1">
    <location>
        <begin position="164"/>
        <end position="173"/>
    </location>
</feature>
<evidence type="ECO:0000313" key="2">
    <source>
        <dbReference type="EMBL" id="TNV85977.1"/>
    </source>
</evidence>
<sequence length="1213" mass="135463">MEAINSQSPPQMIINGLRKSVTSIHLSRQKSSFDNFNNIRDHHQSPQGDKAILPNQISIQNQRDYYTSKNLSLMREQEIINLKREEERRYRELVRIESMKGGQFNSTKKPYEGMEVSSKAMVLNESPIRGMTRAGDPTPVGRMMSNSSLGEMFSITPTKLGGIRQDDSKKKEQYQGARPSGFQEAFKSLNKMSFISNHSRSKDDMNESRGSLKGNKSNQMQGGSNKKILSTDTKLRITHMNRNRDQLQSHQGQDLRGDTVMHIPHINVNIVPNGQGSDLNHILSGKREKVKKNQYVKVRLNNKALEQASSGALPGVNGKQQTPLKITLGSKLRVSPPPGMSEAQLKKINIQMENPAYKPLLNASPTPGAQFITFPQMSHVFPSQYYGSQIGGIQGMMSLNTFQQYQRQSNNFNTGSQDNNQNKVVLASQIIIPLSIQQVDQNMRNQQLDAIQHLSIGSTLNKLSPLPEHIYFDDSAESISQRSHVIPHSSPSPIIPPQQKQFVALNPQKFTFAQDVLQDSRNMNAFPGTGQFMSTLHGRWRVNNQKQAFDTNIVYNGRKNFSRESSHTEQGQKLKSEHNSQSQNNLNQNIIIKKQPHQASLITLKQPSISSTGSQQAMRTPQKYATSHFPGRPQIPSIISSNKNSATMLNQTTTDHDDNKSHHQFSPSVSSNFKRSRPRYTDEMIANGQQGTLQGIVKVPTIFNYQEKKFSLSKDALEKRKSNSDIKMRNTGPTSAWPFQKQSPIISLKSIPPDSGVLKSMQIRNKLTLNGTPNPETSISGNKKLIISKPPIGPTVSGLMTQPKNSSSNLVEKSPIQAFLGRTPHQLALEAAKRNSALSKTQNLQAQLNNTGSNGMKIQIIGNESAIGKKWRLTAGNFFRATNSHLQKMPISRENNQFNPASKSLVESLKRISEDQRFRNHTRGSRSSNSSVSFISMNSSINLGRYDSAVTRNKAGLVKVTEMEKQESNGHFRNKSYSTVFKLGRNMELEQQKKESALKLDPEAKYLKKDTKKPRETKATSPVVAFWPSAQNVQIVQGRPQTTNQSMMTGVQSNHFLTSHHTTSTQLRASAGSQSLKQRTAIINTPPVGQIQSISPQRDQYVGLHHAQSQALLNNSIGKKNVNQLVNSPSQPSNLFGNSIQIDKKVLLIRKEDKQPVNNIVAKIKLPRFGEGKHKKNKSSATMHFQSSQNEGDETFREFVQNNGGLPSFGMPL</sequence>
<evidence type="ECO:0000256" key="1">
    <source>
        <dbReference type="SAM" id="MobiDB-lite"/>
    </source>
</evidence>